<dbReference type="Proteomes" id="UP001253458">
    <property type="component" value="Unassembled WGS sequence"/>
</dbReference>
<dbReference type="Proteomes" id="UP001249076">
    <property type="component" value="Unassembled WGS sequence"/>
</dbReference>
<comment type="caution">
    <text evidence="1">The sequence shown here is derived from an EMBL/GenBank/DDBJ whole genome shotgun (WGS) entry which is preliminary data.</text>
</comment>
<name>A0AAJ2F2E2_ACIDE</name>
<organism evidence="1 4">
    <name type="scientific">Acidovorax delafieldii</name>
    <name type="common">Pseudomonas delafieldii</name>
    <dbReference type="NCBI Taxonomy" id="47920"/>
    <lineage>
        <taxon>Bacteria</taxon>
        <taxon>Pseudomonadati</taxon>
        <taxon>Pseudomonadota</taxon>
        <taxon>Betaproteobacteria</taxon>
        <taxon>Burkholderiales</taxon>
        <taxon>Comamonadaceae</taxon>
        <taxon>Acidovorax</taxon>
    </lineage>
</organism>
<evidence type="ECO:0000313" key="4">
    <source>
        <dbReference type="Proteomes" id="UP001253458"/>
    </source>
</evidence>
<dbReference type="EMBL" id="JAVDTL010000006">
    <property type="protein sequence ID" value="MDR6768645.1"/>
    <property type="molecule type" value="Genomic_DNA"/>
</dbReference>
<accession>A0AAJ2F2E2</accession>
<evidence type="ECO:0000313" key="3">
    <source>
        <dbReference type="Proteomes" id="UP001249076"/>
    </source>
</evidence>
<dbReference type="RefSeq" id="WP_209818756.1">
    <property type="nucleotide sequence ID" value="NZ_JAVDTL010000006.1"/>
</dbReference>
<dbReference type="AlphaFoldDB" id="A0AAJ2F2E2"/>
<protein>
    <submittedName>
        <fullName evidence="1">Uncharacterized protein</fullName>
    </submittedName>
</protein>
<gene>
    <name evidence="1" type="ORF">J2W88_003949</name>
    <name evidence="2" type="ORF">J2W93_002198</name>
</gene>
<evidence type="ECO:0000313" key="2">
    <source>
        <dbReference type="EMBL" id="MDR6837360.1"/>
    </source>
</evidence>
<keyword evidence="3" id="KW-1185">Reference proteome</keyword>
<proteinExistence type="predicted"/>
<evidence type="ECO:0000313" key="1">
    <source>
        <dbReference type="EMBL" id="MDR6768645.1"/>
    </source>
</evidence>
<reference evidence="1 3" key="1">
    <citation type="submission" date="2023-07" db="EMBL/GenBank/DDBJ databases">
        <title>Sorghum-associated microbial communities from plants grown in Nebraska, USA.</title>
        <authorList>
            <person name="Schachtman D."/>
        </authorList>
    </citation>
    <scope>NUCLEOTIDE SEQUENCE</scope>
    <source>
        <strain evidence="2 3">BE105</strain>
        <strain evidence="1">BE69</strain>
    </source>
</reference>
<dbReference type="EMBL" id="JAVDTS010000003">
    <property type="protein sequence ID" value="MDR6837360.1"/>
    <property type="molecule type" value="Genomic_DNA"/>
</dbReference>
<sequence length="87" mass="9409">MNSKQVAEEKAPRPEGLSKSHCEMALEGLGCHGLGRLGGLGWTGSCSLKIKANKLFALRYTQEHHSGMWNAVTLPIADARHGETEHA</sequence>